<dbReference type="RefSeq" id="WP_231334106.1">
    <property type="nucleotide sequence ID" value="NZ_CP059572.1"/>
</dbReference>
<feature type="transmembrane region" description="Helical" evidence="1">
    <location>
        <begin position="35"/>
        <end position="59"/>
    </location>
</feature>
<sequence>MYEAVPHQPAAQPAPAARPALGIGPDGTYTLGGQIAAFVLGLLTMIVCLPLVVVAALLYTSAENRFAEHDLRRGRVLVIWSWLCITVLPLLVTGTVLLIVTVIRSAVG</sequence>
<evidence type="ECO:0008006" key="4">
    <source>
        <dbReference type="Google" id="ProtNLM"/>
    </source>
</evidence>
<proteinExistence type="predicted"/>
<keyword evidence="1" id="KW-0472">Membrane</keyword>
<name>A0ABX8QQC4_9ACTN</name>
<evidence type="ECO:0000256" key="1">
    <source>
        <dbReference type="SAM" id="Phobius"/>
    </source>
</evidence>
<organism evidence="2 3">
    <name type="scientific">Actinomadura graeca</name>
    <dbReference type="NCBI Taxonomy" id="2750812"/>
    <lineage>
        <taxon>Bacteria</taxon>
        <taxon>Bacillati</taxon>
        <taxon>Actinomycetota</taxon>
        <taxon>Actinomycetes</taxon>
        <taxon>Streptosporangiales</taxon>
        <taxon>Thermomonosporaceae</taxon>
        <taxon>Actinomadura</taxon>
    </lineage>
</organism>
<keyword evidence="1" id="KW-1133">Transmembrane helix</keyword>
<dbReference type="Proteomes" id="UP001049518">
    <property type="component" value="Chromosome"/>
</dbReference>
<keyword evidence="3" id="KW-1185">Reference proteome</keyword>
<protein>
    <recommendedName>
        <fullName evidence="4">DUF4190 domain-containing protein</fullName>
    </recommendedName>
</protein>
<feature type="transmembrane region" description="Helical" evidence="1">
    <location>
        <begin position="79"/>
        <end position="103"/>
    </location>
</feature>
<evidence type="ECO:0000313" key="3">
    <source>
        <dbReference type="Proteomes" id="UP001049518"/>
    </source>
</evidence>
<gene>
    <name evidence="2" type="ORF">AGRA3207_001793</name>
</gene>
<keyword evidence="1" id="KW-0812">Transmembrane</keyword>
<accession>A0ABX8QQC4</accession>
<dbReference type="EMBL" id="CP059572">
    <property type="protein sequence ID" value="QXJ20990.1"/>
    <property type="molecule type" value="Genomic_DNA"/>
</dbReference>
<evidence type="ECO:0000313" key="2">
    <source>
        <dbReference type="EMBL" id="QXJ20990.1"/>
    </source>
</evidence>
<reference evidence="2" key="1">
    <citation type="submission" date="2020-07" db="EMBL/GenBank/DDBJ databases">
        <authorList>
            <person name="Tarantini F.S."/>
            <person name="Hong K.W."/>
            <person name="Chan K.G."/>
        </authorList>
    </citation>
    <scope>NUCLEOTIDE SEQUENCE</scope>
    <source>
        <strain evidence="2">32-07</strain>
    </source>
</reference>